<feature type="compositionally biased region" description="Low complexity" evidence="8">
    <location>
        <begin position="20"/>
        <end position="29"/>
    </location>
</feature>
<dbReference type="GO" id="GO:0051731">
    <property type="term" value="F:polynucleotide 5'-hydroxyl-kinase activity"/>
    <property type="evidence" value="ECO:0007669"/>
    <property type="project" value="InterPro"/>
</dbReference>
<dbReference type="EMBL" id="BJWK01000012">
    <property type="protein sequence ID" value="GEM10658.1"/>
    <property type="molecule type" value="Genomic_DNA"/>
</dbReference>
<dbReference type="InterPro" id="IPR032319">
    <property type="entry name" value="CLP1_P"/>
</dbReference>
<dbReference type="GO" id="GO:0005634">
    <property type="term" value="C:nucleus"/>
    <property type="evidence" value="ECO:0007669"/>
    <property type="project" value="TreeGrafter"/>
</dbReference>
<gene>
    <name evidence="10" type="ORF">Rt10032_c12g4675</name>
</gene>
<dbReference type="Gene3D" id="3.40.50.300">
    <property type="entry name" value="P-loop containing nucleotide triphosphate hydrolases"/>
    <property type="match status" value="1"/>
</dbReference>
<keyword evidence="6" id="KW-0418">Kinase</keyword>
<evidence type="ECO:0000256" key="7">
    <source>
        <dbReference type="ARBA" id="ARBA00022840"/>
    </source>
</evidence>
<evidence type="ECO:0000256" key="8">
    <source>
        <dbReference type="SAM" id="MobiDB-lite"/>
    </source>
</evidence>
<feature type="domain" description="Clp1 P-loop" evidence="9">
    <location>
        <begin position="402"/>
        <end position="494"/>
    </location>
</feature>
<reference evidence="10 11" key="1">
    <citation type="submission" date="2019-07" db="EMBL/GenBank/DDBJ databases">
        <title>Rhodotorula toruloides NBRC10032 genome sequencing.</title>
        <authorList>
            <person name="Shida Y."/>
            <person name="Takaku H."/>
            <person name="Ogasawara W."/>
            <person name="Mori K."/>
        </authorList>
    </citation>
    <scope>NUCLEOTIDE SEQUENCE [LARGE SCALE GENOMIC DNA]</scope>
    <source>
        <strain evidence="10 11">NBRC10032</strain>
    </source>
</reference>
<evidence type="ECO:0000256" key="1">
    <source>
        <dbReference type="ARBA" id="ARBA00011003"/>
    </source>
</evidence>
<feature type="region of interest" description="Disordered" evidence="8">
    <location>
        <begin position="1"/>
        <end position="162"/>
    </location>
</feature>
<evidence type="ECO:0000256" key="3">
    <source>
        <dbReference type="ARBA" id="ARBA00019824"/>
    </source>
</evidence>
<dbReference type="GO" id="GO:0000448">
    <property type="term" value="P:cleavage in ITS2 between 5.8S rRNA and LSU-rRNA of tricistronic rRNA transcript (SSU-rRNA, 5.8S rRNA, LSU-rRNA)"/>
    <property type="evidence" value="ECO:0007669"/>
    <property type="project" value="TreeGrafter"/>
</dbReference>
<evidence type="ECO:0000313" key="10">
    <source>
        <dbReference type="EMBL" id="GEM10658.1"/>
    </source>
</evidence>
<dbReference type="InterPro" id="IPR027417">
    <property type="entry name" value="P-loop_NTPase"/>
</dbReference>
<dbReference type="OrthoDB" id="2405412at2759"/>
<proteinExistence type="inferred from homology"/>
<feature type="compositionally biased region" description="Basic and acidic residues" evidence="8">
    <location>
        <begin position="94"/>
        <end position="108"/>
    </location>
</feature>
<name>A0A511KJU1_RHOTO</name>
<evidence type="ECO:0000256" key="4">
    <source>
        <dbReference type="ARBA" id="ARBA00022679"/>
    </source>
</evidence>
<dbReference type="GO" id="GO:0005524">
    <property type="term" value="F:ATP binding"/>
    <property type="evidence" value="ECO:0007669"/>
    <property type="project" value="UniProtKB-KW"/>
</dbReference>
<dbReference type="AlphaFoldDB" id="A0A511KJU1"/>
<keyword evidence="7" id="KW-0067">ATP-binding</keyword>
<accession>A0A511KJU1</accession>
<dbReference type="PANTHER" id="PTHR12755:SF3">
    <property type="entry name" value="POLYNUCLEOTIDE 5'-HYDROXYL-KINASE NOL9"/>
    <property type="match status" value="1"/>
</dbReference>
<dbReference type="Pfam" id="PF16575">
    <property type="entry name" value="CLP1_P"/>
    <property type="match status" value="1"/>
</dbReference>
<feature type="region of interest" description="Disordered" evidence="8">
    <location>
        <begin position="501"/>
        <end position="526"/>
    </location>
</feature>
<dbReference type="Proteomes" id="UP000321518">
    <property type="component" value="Unassembled WGS sequence"/>
</dbReference>
<keyword evidence="5" id="KW-0547">Nucleotide-binding</keyword>
<evidence type="ECO:0000256" key="5">
    <source>
        <dbReference type="ARBA" id="ARBA00022741"/>
    </source>
</evidence>
<evidence type="ECO:0000313" key="11">
    <source>
        <dbReference type="Proteomes" id="UP000321518"/>
    </source>
</evidence>
<dbReference type="InterPro" id="IPR045116">
    <property type="entry name" value="Clp1/Grc3"/>
</dbReference>
<sequence>MAHAAAPDAHPFKRTRTDASSPSTSSINSPAQPPLSAVAARRAAREAAAAEHQHAQASHRDAGELAGDARKEEPSEGTASDAENDSDAEIARILADEKRMRNGREGKGKAATRYFAAAEPSRSEEDLDGDEAMAVDEGPGYPGVAPAASASGYSTPNRNRRRRERTAFVDPCCLSSFALDEGSNAFEVHIAGEDGAERNAVVYALKADEARPSRTLVIRGVCTLTPVHGSISLLGATLSAPSQREYSTPFSLASTPHYPLFAPTSHPIPPIRALPPPEPISRNAALLLPSGQELSLAPNVAVVLVTDSETGVEGIERVFGAAGMGCGVGMFRGRDGRESRTGVEGGETWALVREPEPSLAGLREVEAWTSAFSSTLPPSPRAPLGPSNGVSTSDRLVAVVEGPKRVGKSTFAKMLVNELLERYEKVAYLDTDLGQPEFTPPGFVSLSVVSEPILGPAFTHLSQPVSSHYLGSTSPASDPSGYLAACGALLSTYALAVEYPSLDETPPSRRQRRNRTADDSTRTASSTRYRERIPLVINTQGWVKGLGADLLAKLKAESQPSHIFSFVETLENVSSAFEDAAIAPAAYSIVPPSADAPHFLASLPPVPPSPLESKWSAVDLRTLSLVSYFHSLPAVRTPAWDFSTPLIGLAPYEFDWRAERGQVAQVHVVEGADVAYEHVLHALNGSVVALVQETSSAASVLARPFPYDPSSLLPSPSTSHALGLAIVHSILPATSTLHLLTPVPAAVLASSAPLSLVKGPLDLPIALTLDFTASPTEAEQGIAGVEWAEVPYLSVDAAEGAGRRRVRRNLMRRGQA</sequence>
<organism evidence="10 11">
    <name type="scientific">Rhodotorula toruloides</name>
    <name type="common">Yeast</name>
    <name type="synonym">Rhodosporidium toruloides</name>
    <dbReference type="NCBI Taxonomy" id="5286"/>
    <lineage>
        <taxon>Eukaryota</taxon>
        <taxon>Fungi</taxon>
        <taxon>Dikarya</taxon>
        <taxon>Basidiomycota</taxon>
        <taxon>Pucciniomycotina</taxon>
        <taxon>Microbotryomycetes</taxon>
        <taxon>Sporidiobolales</taxon>
        <taxon>Sporidiobolaceae</taxon>
        <taxon>Rhodotorula</taxon>
    </lineage>
</organism>
<protein>
    <recommendedName>
        <fullName evidence="3">Polynucleotide 5'-hydroxyl-kinase GRC3</fullName>
    </recommendedName>
    <alternativeName>
        <fullName evidence="2">Polynucleotide 5'-hydroxyl-kinase grc3</fullName>
    </alternativeName>
</protein>
<evidence type="ECO:0000259" key="9">
    <source>
        <dbReference type="Pfam" id="PF16575"/>
    </source>
</evidence>
<comment type="similarity">
    <text evidence="1">Belongs to the Clp1 family. NOL9/GRC3 subfamily.</text>
</comment>
<feature type="compositionally biased region" description="Acidic residues" evidence="8">
    <location>
        <begin position="125"/>
        <end position="134"/>
    </location>
</feature>
<dbReference type="SUPFAM" id="SSF52540">
    <property type="entry name" value="P-loop containing nucleoside triphosphate hydrolases"/>
    <property type="match status" value="1"/>
</dbReference>
<comment type="caution">
    <text evidence="10">The sequence shown here is derived from an EMBL/GenBank/DDBJ whole genome shotgun (WGS) entry which is preliminary data.</text>
</comment>
<keyword evidence="4" id="KW-0808">Transferase</keyword>
<evidence type="ECO:0000256" key="2">
    <source>
        <dbReference type="ARBA" id="ARBA00018706"/>
    </source>
</evidence>
<evidence type="ECO:0000256" key="6">
    <source>
        <dbReference type="ARBA" id="ARBA00022777"/>
    </source>
</evidence>
<feature type="compositionally biased region" description="Basic and acidic residues" evidence="8">
    <location>
        <begin position="43"/>
        <end position="74"/>
    </location>
</feature>
<dbReference type="PANTHER" id="PTHR12755">
    <property type="entry name" value="CLEAVAGE/POLYADENYLATION FACTOR IA SUBUNIT CLP1P"/>
    <property type="match status" value="1"/>
</dbReference>